<proteinExistence type="predicted"/>
<protein>
    <recommendedName>
        <fullName evidence="3">Phage portal protein</fullName>
    </recommendedName>
</protein>
<name>A0ABS2PEK3_9BACL</name>
<keyword evidence="2" id="KW-1185">Reference proteome</keyword>
<evidence type="ECO:0000313" key="2">
    <source>
        <dbReference type="Proteomes" id="UP000741863"/>
    </source>
</evidence>
<accession>A0ABS2PEK3</accession>
<reference evidence="1 2" key="1">
    <citation type="submission" date="2021-01" db="EMBL/GenBank/DDBJ databases">
        <title>Genomic Encyclopedia of Type Strains, Phase IV (KMG-IV): sequencing the most valuable type-strain genomes for metagenomic binning, comparative biology and taxonomic classification.</title>
        <authorList>
            <person name="Goeker M."/>
        </authorList>
    </citation>
    <scope>NUCLEOTIDE SEQUENCE [LARGE SCALE GENOMIC DNA]</scope>
    <source>
        <strain evidence="1 2">DSM 25540</strain>
    </source>
</reference>
<gene>
    <name evidence="1" type="ORF">JOD17_002936</name>
</gene>
<dbReference type="RefSeq" id="WP_204698571.1">
    <property type="nucleotide sequence ID" value="NZ_JAFBEC010000008.1"/>
</dbReference>
<dbReference type="EMBL" id="JAFBEC010000008">
    <property type="protein sequence ID" value="MBM7633840.1"/>
    <property type="molecule type" value="Genomic_DNA"/>
</dbReference>
<dbReference type="Pfam" id="PF05133">
    <property type="entry name" value="SPP1_portal"/>
    <property type="match status" value="1"/>
</dbReference>
<organism evidence="1 2">
    <name type="scientific">Geomicrobium sediminis</name>
    <dbReference type="NCBI Taxonomy" id="1347788"/>
    <lineage>
        <taxon>Bacteria</taxon>
        <taxon>Bacillati</taxon>
        <taxon>Bacillota</taxon>
        <taxon>Bacilli</taxon>
        <taxon>Bacillales</taxon>
        <taxon>Geomicrobium</taxon>
    </lineage>
</organism>
<dbReference type="InterPro" id="IPR021145">
    <property type="entry name" value="Portal_protein_SPP1_Gp6-like"/>
</dbReference>
<evidence type="ECO:0008006" key="3">
    <source>
        <dbReference type="Google" id="ProtNLM"/>
    </source>
</evidence>
<sequence length="502" mass="57249">MGKIWSAITGEMSRFRDNITSFGINLIGGMHRPYTLDSRKTDHTLTKELYDNTNDDYKLGGGFVKPVVNTSASFMGVPKFHSQDEEAQEVLKSFVERNRSKMLRTERNALRDGDCYIWITREENQDTSLFPEEKDKIVYNVLPPGQVKDIILDPITHKPVEYQLESNEEWVDDTGYKRQFIYKQRILAGKRIVEVDGDPPDTIEVGEIDSPWDFLPIVHFKNESDESEKFGKSEIESIEPYIKAYHDVMHHAMQGSKMNSTPKLKLKLKDVAGFLRNNFGIDNPAEYARKGGSLNLEGKEVVFLSEDEEAGFIEAQSPTGDAKLLLQLLFYCIVDASETPEFVFGVHTPSSHASTKEQMPVLVRKVQRKRDQFTEPFQRIARIVLAMTQASENKAFSTFATELEWEEVDPRDTKEEADEIEVVVRSLSQAVTTGLTSIDAAVDFLARYIDTMDKYEGSEDSETKEKDKLMRTKLLAQGLEDTQLLEDQRRKILNLQNGRGES</sequence>
<evidence type="ECO:0000313" key="1">
    <source>
        <dbReference type="EMBL" id="MBM7633840.1"/>
    </source>
</evidence>
<comment type="caution">
    <text evidence="1">The sequence shown here is derived from an EMBL/GenBank/DDBJ whole genome shotgun (WGS) entry which is preliminary data.</text>
</comment>
<dbReference type="Proteomes" id="UP000741863">
    <property type="component" value="Unassembled WGS sequence"/>
</dbReference>